<dbReference type="InterPro" id="IPR041698">
    <property type="entry name" value="Methyltransf_25"/>
</dbReference>
<evidence type="ECO:0000259" key="3">
    <source>
        <dbReference type="Pfam" id="PF13649"/>
    </source>
</evidence>
<comment type="caution">
    <text evidence="4">The sequence shown here is derived from an EMBL/GenBank/DDBJ whole genome shotgun (WGS) entry which is preliminary data.</text>
</comment>
<evidence type="ECO:0000313" key="5">
    <source>
        <dbReference type="Proteomes" id="UP000647172"/>
    </source>
</evidence>
<sequence>MSRVFGEVAALYDDVRPGYPPELLETLTAYHGGIPESVADLGAGTGKATELLLTLGAPVTAVEPDPRMAGVLARKFPAAEVVTAAFEQWTPPPGGVGLVACATAWHWLDPATRDRRVHAALRPRGTLAILHNRHGYAEPAQQAAVDAIMQAIDPARNVDDRPVDWARTELDQSGLFADTAVHEWHRHPVFSTEQYLGLVRTFSTYRRHTPAEQRRTLADLRAAIDGWGGALRMDIHTILVLGRAVAG</sequence>
<keyword evidence="1" id="KW-0489">Methyltransferase</keyword>
<protein>
    <recommendedName>
        <fullName evidence="3">Methyltransferase domain-containing protein</fullName>
    </recommendedName>
</protein>
<gene>
    <name evidence="4" type="ORF">Ani05nite_35210</name>
</gene>
<dbReference type="SUPFAM" id="SSF53335">
    <property type="entry name" value="S-adenosyl-L-methionine-dependent methyltransferases"/>
    <property type="match status" value="1"/>
</dbReference>
<evidence type="ECO:0000256" key="1">
    <source>
        <dbReference type="ARBA" id="ARBA00022603"/>
    </source>
</evidence>
<dbReference type="GO" id="GO:0008168">
    <property type="term" value="F:methyltransferase activity"/>
    <property type="evidence" value="ECO:0007669"/>
    <property type="project" value="UniProtKB-KW"/>
</dbReference>
<dbReference type="Pfam" id="PF13649">
    <property type="entry name" value="Methyltransf_25"/>
    <property type="match status" value="1"/>
</dbReference>
<feature type="domain" description="Methyltransferase" evidence="3">
    <location>
        <begin position="38"/>
        <end position="125"/>
    </location>
</feature>
<dbReference type="InterPro" id="IPR029063">
    <property type="entry name" value="SAM-dependent_MTases_sf"/>
</dbReference>
<reference evidence="4" key="1">
    <citation type="submission" date="2021-01" db="EMBL/GenBank/DDBJ databases">
        <title>Whole genome shotgun sequence of Actinoplanes nipponensis NBRC 14063.</title>
        <authorList>
            <person name="Komaki H."/>
            <person name="Tamura T."/>
        </authorList>
    </citation>
    <scope>NUCLEOTIDE SEQUENCE</scope>
    <source>
        <strain evidence="4">NBRC 14063</strain>
    </source>
</reference>
<evidence type="ECO:0000313" key="4">
    <source>
        <dbReference type="EMBL" id="GIE49987.1"/>
    </source>
</evidence>
<dbReference type="PANTHER" id="PTHR44942">
    <property type="entry name" value="METHYLTRANSF_11 DOMAIN-CONTAINING PROTEIN"/>
    <property type="match status" value="1"/>
</dbReference>
<name>A0A919MMK8_9ACTN</name>
<dbReference type="Proteomes" id="UP000647172">
    <property type="component" value="Unassembled WGS sequence"/>
</dbReference>
<proteinExistence type="predicted"/>
<dbReference type="RefSeq" id="WP_203769556.1">
    <property type="nucleotide sequence ID" value="NZ_BAAAYJ010000107.1"/>
</dbReference>
<dbReference type="PANTHER" id="PTHR44942:SF4">
    <property type="entry name" value="METHYLTRANSFERASE TYPE 11 DOMAIN-CONTAINING PROTEIN"/>
    <property type="match status" value="1"/>
</dbReference>
<organism evidence="4 5">
    <name type="scientific">Actinoplanes nipponensis</name>
    <dbReference type="NCBI Taxonomy" id="135950"/>
    <lineage>
        <taxon>Bacteria</taxon>
        <taxon>Bacillati</taxon>
        <taxon>Actinomycetota</taxon>
        <taxon>Actinomycetes</taxon>
        <taxon>Micromonosporales</taxon>
        <taxon>Micromonosporaceae</taxon>
        <taxon>Actinoplanes</taxon>
    </lineage>
</organism>
<evidence type="ECO:0000256" key="2">
    <source>
        <dbReference type="ARBA" id="ARBA00022679"/>
    </source>
</evidence>
<keyword evidence="2" id="KW-0808">Transferase</keyword>
<accession>A0A919MMK8</accession>
<dbReference type="GO" id="GO:0032259">
    <property type="term" value="P:methylation"/>
    <property type="evidence" value="ECO:0007669"/>
    <property type="project" value="UniProtKB-KW"/>
</dbReference>
<dbReference type="AlphaFoldDB" id="A0A919MMK8"/>
<dbReference type="InterPro" id="IPR051052">
    <property type="entry name" value="Diverse_substrate_MTase"/>
</dbReference>
<dbReference type="EMBL" id="BOMQ01000043">
    <property type="protein sequence ID" value="GIE49987.1"/>
    <property type="molecule type" value="Genomic_DNA"/>
</dbReference>
<dbReference type="CDD" id="cd02440">
    <property type="entry name" value="AdoMet_MTases"/>
    <property type="match status" value="1"/>
</dbReference>
<dbReference type="Gene3D" id="3.40.50.150">
    <property type="entry name" value="Vaccinia Virus protein VP39"/>
    <property type="match status" value="1"/>
</dbReference>
<keyword evidence="5" id="KW-1185">Reference proteome</keyword>